<evidence type="ECO:0000259" key="7">
    <source>
        <dbReference type="Pfam" id="PF14372"/>
    </source>
</evidence>
<keyword evidence="9" id="KW-1185">Reference proteome</keyword>
<dbReference type="PANTHER" id="PTHR46481">
    <property type="entry name" value="ZINC FINGER BED DOMAIN-CONTAINING PROTEIN 4"/>
    <property type="match status" value="1"/>
</dbReference>
<protein>
    <recommendedName>
        <fullName evidence="7">hAT-like transposase RNase-H fold domain-containing protein</fullName>
    </recommendedName>
</protein>
<dbReference type="InterPro" id="IPR025525">
    <property type="entry name" value="hAT-like_transposase_RNase-H"/>
</dbReference>
<proteinExistence type="predicted"/>
<dbReference type="AlphaFoldDB" id="A0AAV6XUV7"/>
<evidence type="ECO:0000256" key="4">
    <source>
        <dbReference type="ARBA" id="ARBA00022833"/>
    </source>
</evidence>
<organism evidence="8 9">
    <name type="scientific">Buddleja alternifolia</name>
    <dbReference type="NCBI Taxonomy" id="168488"/>
    <lineage>
        <taxon>Eukaryota</taxon>
        <taxon>Viridiplantae</taxon>
        <taxon>Streptophyta</taxon>
        <taxon>Embryophyta</taxon>
        <taxon>Tracheophyta</taxon>
        <taxon>Spermatophyta</taxon>
        <taxon>Magnoliopsida</taxon>
        <taxon>eudicotyledons</taxon>
        <taxon>Gunneridae</taxon>
        <taxon>Pentapetalae</taxon>
        <taxon>asterids</taxon>
        <taxon>lamiids</taxon>
        <taxon>Lamiales</taxon>
        <taxon>Scrophulariaceae</taxon>
        <taxon>Buddlejeae</taxon>
        <taxon>Buddleja</taxon>
    </lineage>
</organism>
<gene>
    <name evidence="8" type="ORF">BUALT_Bualt03G0126600</name>
</gene>
<comment type="subcellular location">
    <subcellularLocation>
        <location evidence="1">Nucleus</location>
    </subcellularLocation>
</comment>
<dbReference type="SUPFAM" id="SSF53098">
    <property type="entry name" value="Ribonuclease H-like"/>
    <property type="match status" value="1"/>
</dbReference>
<dbReference type="SUPFAM" id="SSF57667">
    <property type="entry name" value="beta-beta-alpha zinc fingers"/>
    <property type="match status" value="1"/>
</dbReference>
<accession>A0AAV6XUV7</accession>
<evidence type="ECO:0000256" key="2">
    <source>
        <dbReference type="ARBA" id="ARBA00022723"/>
    </source>
</evidence>
<dbReference type="InterPro" id="IPR036236">
    <property type="entry name" value="Znf_C2H2_sf"/>
</dbReference>
<keyword evidence="2" id="KW-0479">Metal-binding</keyword>
<dbReference type="GO" id="GO:0008270">
    <property type="term" value="F:zinc ion binding"/>
    <property type="evidence" value="ECO:0007669"/>
    <property type="project" value="UniProtKB-KW"/>
</dbReference>
<evidence type="ECO:0000256" key="5">
    <source>
        <dbReference type="ARBA" id="ARBA00023125"/>
    </source>
</evidence>
<feature type="domain" description="hAT-like transposase RNase-H fold" evidence="7">
    <location>
        <begin position="529"/>
        <end position="629"/>
    </location>
</feature>
<comment type="caution">
    <text evidence="8">The sequence shown here is derived from an EMBL/GenBank/DDBJ whole genome shotgun (WGS) entry which is preliminary data.</text>
</comment>
<sequence>MTSHPDCLEVRLATTVKSHPGCHHVSHPSHLEETWRGLGCHRDISSRLLRGNLARYLSWRPSNASLPVISRRYLTSSPYTPNDMSTNIPDFTNPIMHNLEETHMEVNEEIDANTSQKVCGDGACDDIEQRADQENNVEFQKPKRQKTSKVWLEFKEVKDDDGTKKIQCIHCRGFFVKLKTTPTTQFHRHLKSCGPYLRAKFTKDKENLTQTQLAFVTKNVDPTSYSAFTDGKFDMEKMKEFAAQWILIDEHPFSIIEEDGLNFMLKRGMPDWRGFSRVTAKKYCVEVYEKEKKMLKNFLKNVNKVSLTTDLWKSKNQRIEYMVITGHWIDENWVLQKRVLNFIYLPPPRRGIEIANTHWECLAEWGIQSKVYSVSVDNASANDAAIANLRIFVRNVNKLLCGGALFHVRCCAHILNLIAQNGLDEIRDIIDIVRDRVEYVRRSDARLKIFTEIVKQLNIPERKLIDDCRTRWNSTYEMLATAIKYKDVFPRFADRDQHYRMCPTDEDWEKVEKVISVLEVFWITTHIISGSDYPTSNLFLNEVSRVKELLDKKSLETDDFIQNMVVEMKKKFDKYWGECNLLMSIAAVLDPRCKMRTLEFCFPKLYSPQQVAGEISKVRTTLYALYSEYIDLYNGEVESSGNTQLTSLPSQHTNSTKIIKCGWSEFAEYVRSVETTQPQKSELDMYLEENCYIARRNRYKSFSRLMILKMDDSDSLADTYLMVRLLLALEKYLF</sequence>
<keyword evidence="5" id="KW-0238">DNA-binding</keyword>
<evidence type="ECO:0000313" key="9">
    <source>
        <dbReference type="Proteomes" id="UP000826271"/>
    </source>
</evidence>
<evidence type="ECO:0000256" key="1">
    <source>
        <dbReference type="ARBA" id="ARBA00004123"/>
    </source>
</evidence>
<reference evidence="8" key="1">
    <citation type="submission" date="2019-10" db="EMBL/GenBank/DDBJ databases">
        <authorList>
            <person name="Zhang R."/>
            <person name="Pan Y."/>
            <person name="Wang J."/>
            <person name="Ma R."/>
            <person name="Yu S."/>
        </authorList>
    </citation>
    <scope>NUCLEOTIDE SEQUENCE</scope>
    <source>
        <strain evidence="8">LA-IB0</strain>
        <tissue evidence="8">Leaf</tissue>
    </source>
</reference>
<dbReference type="GO" id="GO:0003677">
    <property type="term" value="F:DNA binding"/>
    <property type="evidence" value="ECO:0007669"/>
    <property type="project" value="UniProtKB-KW"/>
</dbReference>
<evidence type="ECO:0000256" key="6">
    <source>
        <dbReference type="ARBA" id="ARBA00023242"/>
    </source>
</evidence>
<keyword evidence="3" id="KW-0863">Zinc-finger</keyword>
<evidence type="ECO:0000313" key="8">
    <source>
        <dbReference type="EMBL" id="KAG8386223.1"/>
    </source>
</evidence>
<evidence type="ECO:0000256" key="3">
    <source>
        <dbReference type="ARBA" id="ARBA00022771"/>
    </source>
</evidence>
<dbReference type="Pfam" id="PF14372">
    <property type="entry name" value="hAT-like_RNase-H"/>
    <property type="match status" value="1"/>
</dbReference>
<keyword evidence="4" id="KW-0862">Zinc</keyword>
<dbReference type="InterPro" id="IPR052035">
    <property type="entry name" value="ZnF_BED_domain_contain"/>
</dbReference>
<dbReference type="GO" id="GO:0005634">
    <property type="term" value="C:nucleus"/>
    <property type="evidence" value="ECO:0007669"/>
    <property type="project" value="UniProtKB-SubCell"/>
</dbReference>
<keyword evidence="6" id="KW-0539">Nucleus</keyword>
<name>A0AAV6XUV7_9LAMI</name>
<dbReference type="Proteomes" id="UP000826271">
    <property type="component" value="Unassembled WGS sequence"/>
</dbReference>
<dbReference type="InterPro" id="IPR012337">
    <property type="entry name" value="RNaseH-like_sf"/>
</dbReference>
<dbReference type="EMBL" id="WHWC01000003">
    <property type="protein sequence ID" value="KAG8386223.1"/>
    <property type="molecule type" value="Genomic_DNA"/>
</dbReference>
<dbReference type="PANTHER" id="PTHR46481:SF10">
    <property type="entry name" value="ZINC FINGER BED DOMAIN-CONTAINING PROTEIN 39"/>
    <property type="match status" value="1"/>
</dbReference>